<dbReference type="InterPro" id="IPR013762">
    <property type="entry name" value="Integrase-like_cat_sf"/>
</dbReference>
<evidence type="ECO:0000313" key="3">
    <source>
        <dbReference type="Proteomes" id="UP001215280"/>
    </source>
</evidence>
<dbReference type="GO" id="GO:0003677">
    <property type="term" value="F:DNA binding"/>
    <property type="evidence" value="ECO:0007669"/>
    <property type="project" value="InterPro"/>
</dbReference>
<dbReference type="SUPFAM" id="SSF56349">
    <property type="entry name" value="DNA breaking-rejoining enzymes"/>
    <property type="match status" value="1"/>
</dbReference>
<dbReference type="PANTHER" id="PTHR34605">
    <property type="entry name" value="PHAGE_INTEGRASE DOMAIN-CONTAINING PROTEIN"/>
    <property type="match status" value="1"/>
</dbReference>
<feature type="non-terminal residue" evidence="2">
    <location>
        <position position="1"/>
    </location>
</feature>
<name>A0AAD7I3M3_9AGAR</name>
<gene>
    <name evidence="2" type="ORF">DFH07DRAFT_712423</name>
</gene>
<feature type="non-terminal residue" evidence="2">
    <location>
        <position position="189"/>
    </location>
</feature>
<dbReference type="AlphaFoldDB" id="A0AAD7I3M3"/>
<evidence type="ECO:0000256" key="1">
    <source>
        <dbReference type="ARBA" id="ARBA00023172"/>
    </source>
</evidence>
<dbReference type="GO" id="GO:0006310">
    <property type="term" value="P:DNA recombination"/>
    <property type="evidence" value="ECO:0007669"/>
    <property type="project" value="UniProtKB-KW"/>
</dbReference>
<evidence type="ECO:0000313" key="2">
    <source>
        <dbReference type="EMBL" id="KAJ7733397.1"/>
    </source>
</evidence>
<reference evidence="2" key="1">
    <citation type="submission" date="2023-03" db="EMBL/GenBank/DDBJ databases">
        <title>Massive genome expansion in bonnet fungi (Mycena s.s.) driven by repeated elements and novel gene families across ecological guilds.</title>
        <authorList>
            <consortium name="Lawrence Berkeley National Laboratory"/>
            <person name="Harder C.B."/>
            <person name="Miyauchi S."/>
            <person name="Viragh M."/>
            <person name="Kuo A."/>
            <person name="Thoen E."/>
            <person name="Andreopoulos B."/>
            <person name="Lu D."/>
            <person name="Skrede I."/>
            <person name="Drula E."/>
            <person name="Henrissat B."/>
            <person name="Morin E."/>
            <person name="Kohler A."/>
            <person name="Barry K."/>
            <person name="LaButti K."/>
            <person name="Morin E."/>
            <person name="Salamov A."/>
            <person name="Lipzen A."/>
            <person name="Mereny Z."/>
            <person name="Hegedus B."/>
            <person name="Baldrian P."/>
            <person name="Stursova M."/>
            <person name="Weitz H."/>
            <person name="Taylor A."/>
            <person name="Grigoriev I.V."/>
            <person name="Nagy L.G."/>
            <person name="Martin F."/>
            <person name="Kauserud H."/>
        </authorList>
    </citation>
    <scope>NUCLEOTIDE SEQUENCE</scope>
    <source>
        <strain evidence="2">CBHHK188m</strain>
    </source>
</reference>
<keyword evidence="3" id="KW-1185">Reference proteome</keyword>
<organism evidence="2 3">
    <name type="scientific">Mycena maculata</name>
    <dbReference type="NCBI Taxonomy" id="230809"/>
    <lineage>
        <taxon>Eukaryota</taxon>
        <taxon>Fungi</taxon>
        <taxon>Dikarya</taxon>
        <taxon>Basidiomycota</taxon>
        <taxon>Agaricomycotina</taxon>
        <taxon>Agaricomycetes</taxon>
        <taxon>Agaricomycetidae</taxon>
        <taxon>Agaricales</taxon>
        <taxon>Marasmiineae</taxon>
        <taxon>Mycenaceae</taxon>
        <taxon>Mycena</taxon>
    </lineage>
</organism>
<keyword evidence="1" id="KW-0233">DNA recombination</keyword>
<dbReference type="InterPro" id="IPR052925">
    <property type="entry name" value="Phage_Integrase-like_Recomb"/>
</dbReference>
<comment type="caution">
    <text evidence="2">The sequence shown here is derived from an EMBL/GenBank/DDBJ whole genome shotgun (WGS) entry which is preliminary data.</text>
</comment>
<proteinExistence type="predicted"/>
<accession>A0AAD7I3M3</accession>
<dbReference type="Gene3D" id="1.10.443.10">
    <property type="entry name" value="Intergrase catalytic core"/>
    <property type="match status" value="1"/>
</dbReference>
<dbReference type="PANTHER" id="PTHR34605:SF4">
    <property type="entry name" value="DNA ADENINE METHYLTRANSFERASE"/>
    <property type="match status" value="1"/>
</dbReference>
<protein>
    <submittedName>
        <fullName evidence="2">DNA breaking-rejoining enzyme</fullName>
    </submittedName>
</protein>
<dbReference type="Proteomes" id="UP001215280">
    <property type="component" value="Unassembled WGS sequence"/>
</dbReference>
<dbReference type="EMBL" id="JARJLG010000168">
    <property type="protein sequence ID" value="KAJ7733397.1"/>
    <property type="molecule type" value="Genomic_DNA"/>
</dbReference>
<dbReference type="GO" id="GO:0015074">
    <property type="term" value="P:DNA integration"/>
    <property type="evidence" value="ECO:0007669"/>
    <property type="project" value="InterPro"/>
</dbReference>
<dbReference type="InterPro" id="IPR011010">
    <property type="entry name" value="DNA_brk_join_enz"/>
</dbReference>
<sequence length="189" mass="20358">LAYAGLLRSDEITAGSGKSDASLNLTRDAVQFFPDFETCTHMVLTLPGSKSDPFRKGVSLTIAAAPGHASCPVTAVKKLFVEFPRPGSAPLFEGLDGKPLHYKVFVAGIRTALTAAGIYPSGFVGHSFRRGAASEAAAAGYSDYEIQLLGRWRSDSYKLYIENSPSRILYLSYQLHLAHPHSVPFEPPA</sequence>